<reference evidence="10" key="1">
    <citation type="submission" date="2023-07" db="EMBL/GenBank/DDBJ databases">
        <title>Description of three actinobacteria isolated from air of manufacturing shop in a pharmaceutical factory.</title>
        <authorList>
            <person name="Zhang D.-F."/>
        </authorList>
    </citation>
    <scope>NUCLEOTIDE SEQUENCE [LARGE SCALE GENOMIC DNA]</scope>
    <source>
        <strain evidence="10">CCTCC AB 207010</strain>
    </source>
</reference>
<evidence type="ECO:0000256" key="2">
    <source>
        <dbReference type="ARBA" id="ARBA00022475"/>
    </source>
</evidence>
<feature type="region of interest" description="Disordered" evidence="6">
    <location>
        <begin position="63"/>
        <end position="154"/>
    </location>
</feature>
<keyword evidence="3 7" id="KW-0812">Transmembrane</keyword>
<dbReference type="RefSeq" id="WP_310536543.1">
    <property type="nucleotide sequence ID" value="NZ_BAAAOC010000092.1"/>
</dbReference>
<feature type="domain" description="Cardiolipin synthase N-terminal" evidence="8">
    <location>
        <begin position="15"/>
        <end position="59"/>
    </location>
</feature>
<comment type="caution">
    <text evidence="9">The sequence shown here is derived from an EMBL/GenBank/DDBJ whole genome shotgun (WGS) entry which is preliminary data.</text>
</comment>
<gene>
    <name evidence="9" type="ORF">RH857_03245</name>
</gene>
<keyword evidence="2" id="KW-1003">Cell membrane</keyword>
<evidence type="ECO:0000256" key="6">
    <source>
        <dbReference type="SAM" id="MobiDB-lite"/>
    </source>
</evidence>
<dbReference type="EMBL" id="JAVKGT010000006">
    <property type="protein sequence ID" value="MDR5711156.1"/>
    <property type="molecule type" value="Genomic_DNA"/>
</dbReference>
<evidence type="ECO:0000256" key="5">
    <source>
        <dbReference type="ARBA" id="ARBA00023136"/>
    </source>
</evidence>
<feature type="compositionally biased region" description="Basic and acidic residues" evidence="6">
    <location>
        <begin position="81"/>
        <end position="115"/>
    </location>
</feature>
<feature type="transmembrane region" description="Helical" evidence="7">
    <location>
        <begin position="39"/>
        <end position="57"/>
    </location>
</feature>
<dbReference type="Pfam" id="PF13396">
    <property type="entry name" value="PLDc_N"/>
    <property type="match status" value="1"/>
</dbReference>
<keyword evidence="10" id="KW-1185">Reference proteome</keyword>
<evidence type="ECO:0000256" key="7">
    <source>
        <dbReference type="SAM" id="Phobius"/>
    </source>
</evidence>
<sequence>MVRVFIGLGIVALGLLIYCTVECLQTPRHRLRVMPKTAWLATIILVPLLGPGLWMAFGRIKESRGGAAPRKGPAAPDDDPEFLRNIEFQRRQAARREEEVRRRREKERKKAEQERRRRTSSSQEQADDDAGDSGDQAPDGDEPDDHGPEGPQRS</sequence>
<name>A0ABU1FR76_9MICC</name>
<keyword evidence="5 7" id="KW-0472">Membrane</keyword>
<evidence type="ECO:0000313" key="9">
    <source>
        <dbReference type="EMBL" id="MDR5711156.1"/>
    </source>
</evidence>
<dbReference type="InterPro" id="IPR027379">
    <property type="entry name" value="CLS_N"/>
</dbReference>
<evidence type="ECO:0000256" key="3">
    <source>
        <dbReference type="ARBA" id="ARBA00022692"/>
    </source>
</evidence>
<protein>
    <submittedName>
        <fullName evidence="9">PLD nuclease N-terminal domain-containing protein</fullName>
    </submittedName>
</protein>
<accession>A0ABU1FR76</accession>
<feature type="compositionally biased region" description="Low complexity" evidence="6">
    <location>
        <begin position="65"/>
        <end position="75"/>
    </location>
</feature>
<comment type="subcellular location">
    <subcellularLocation>
        <location evidence="1">Cell membrane</location>
        <topology evidence="1">Multi-pass membrane protein</topology>
    </subcellularLocation>
</comment>
<evidence type="ECO:0000313" key="10">
    <source>
        <dbReference type="Proteomes" id="UP001260872"/>
    </source>
</evidence>
<proteinExistence type="predicted"/>
<evidence type="ECO:0000256" key="4">
    <source>
        <dbReference type="ARBA" id="ARBA00022989"/>
    </source>
</evidence>
<evidence type="ECO:0000259" key="8">
    <source>
        <dbReference type="Pfam" id="PF13396"/>
    </source>
</evidence>
<feature type="compositionally biased region" description="Acidic residues" evidence="6">
    <location>
        <begin position="125"/>
        <end position="144"/>
    </location>
</feature>
<organism evidence="9 10">
    <name type="scientific">Nesterenkonia flava</name>
    <dbReference type="NCBI Taxonomy" id="469799"/>
    <lineage>
        <taxon>Bacteria</taxon>
        <taxon>Bacillati</taxon>
        <taxon>Actinomycetota</taxon>
        <taxon>Actinomycetes</taxon>
        <taxon>Micrococcales</taxon>
        <taxon>Micrococcaceae</taxon>
        <taxon>Nesterenkonia</taxon>
    </lineage>
</organism>
<dbReference type="Proteomes" id="UP001260872">
    <property type="component" value="Unassembled WGS sequence"/>
</dbReference>
<keyword evidence="4 7" id="KW-1133">Transmembrane helix</keyword>
<evidence type="ECO:0000256" key="1">
    <source>
        <dbReference type="ARBA" id="ARBA00004651"/>
    </source>
</evidence>